<accession>A0AAD1UE39</accession>
<keyword evidence="2" id="KW-1185">Reference proteome</keyword>
<organism evidence="1 2">
    <name type="scientific">Euplotes crassus</name>
    <dbReference type="NCBI Taxonomy" id="5936"/>
    <lineage>
        <taxon>Eukaryota</taxon>
        <taxon>Sar</taxon>
        <taxon>Alveolata</taxon>
        <taxon>Ciliophora</taxon>
        <taxon>Intramacronucleata</taxon>
        <taxon>Spirotrichea</taxon>
        <taxon>Hypotrichia</taxon>
        <taxon>Euplotida</taxon>
        <taxon>Euplotidae</taxon>
        <taxon>Moneuplotes</taxon>
    </lineage>
</organism>
<gene>
    <name evidence="1" type="ORF">ECRASSUSDP1_LOCUS6849</name>
</gene>
<protein>
    <submittedName>
        <fullName evidence="1">Uncharacterized protein</fullName>
    </submittedName>
</protein>
<dbReference type="SUPFAM" id="SSF52047">
    <property type="entry name" value="RNI-like"/>
    <property type="match status" value="1"/>
</dbReference>
<proteinExistence type="predicted"/>
<evidence type="ECO:0000313" key="2">
    <source>
        <dbReference type="Proteomes" id="UP001295684"/>
    </source>
</evidence>
<sequence>MDNIGVHPHHLPDFTSKVLGVMQSKGVRRNILVELKHDQGFYKFCSEWISQRWDLEDIGHNVSTKDLIFELRNKIKSQEQLIDEWRMPHLQDVEKSLLLKSKVLKQDLLTIKTINICGLNNKFIAGPDLLFNPQLHNHWKLGKCVYFQYPSCTGVKLIFSQKYGRKAHSFFKNLFPRLTQWLKLFSRNRIDNQASLRNIGNWLTQVEKIAFRVTTDIHFEGFLINRRQLKRIFGFSANKKSLSLINCKIELDIVPDSAMAFKNCTIQILNIDLHWSNLNQTHLVRLEHFQNLINGLSQSEDLKESLQELYFSNTGLADSIVSDIIEVNQFSQCQSYDI</sequence>
<reference evidence="1" key="1">
    <citation type="submission" date="2023-07" db="EMBL/GenBank/DDBJ databases">
        <authorList>
            <consortium name="AG Swart"/>
            <person name="Singh M."/>
            <person name="Singh A."/>
            <person name="Seah K."/>
            <person name="Emmerich C."/>
        </authorList>
    </citation>
    <scope>NUCLEOTIDE SEQUENCE</scope>
    <source>
        <strain evidence="1">DP1</strain>
    </source>
</reference>
<dbReference type="EMBL" id="CAMPGE010006652">
    <property type="protein sequence ID" value="CAI2365527.1"/>
    <property type="molecule type" value="Genomic_DNA"/>
</dbReference>
<dbReference type="AlphaFoldDB" id="A0AAD1UE39"/>
<dbReference type="Proteomes" id="UP001295684">
    <property type="component" value="Unassembled WGS sequence"/>
</dbReference>
<evidence type="ECO:0000313" key="1">
    <source>
        <dbReference type="EMBL" id="CAI2365527.1"/>
    </source>
</evidence>
<comment type="caution">
    <text evidence="1">The sequence shown here is derived from an EMBL/GenBank/DDBJ whole genome shotgun (WGS) entry which is preliminary data.</text>
</comment>
<name>A0AAD1UE39_EUPCR</name>